<organism evidence="2 3">
    <name type="scientific">Litomosoides sigmodontis</name>
    <name type="common">Filarial nematode worm</name>
    <dbReference type="NCBI Taxonomy" id="42156"/>
    <lineage>
        <taxon>Eukaryota</taxon>
        <taxon>Metazoa</taxon>
        <taxon>Ecdysozoa</taxon>
        <taxon>Nematoda</taxon>
        <taxon>Chromadorea</taxon>
        <taxon>Rhabditida</taxon>
        <taxon>Spirurina</taxon>
        <taxon>Spiruromorpha</taxon>
        <taxon>Filarioidea</taxon>
        <taxon>Onchocercidae</taxon>
        <taxon>Litomosoides</taxon>
    </lineage>
</organism>
<feature type="compositionally biased region" description="Basic residues" evidence="1">
    <location>
        <begin position="1"/>
        <end position="13"/>
    </location>
</feature>
<evidence type="ECO:0000256" key="1">
    <source>
        <dbReference type="SAM" id="MobiDB-lite"/>
    </source>
</evidence>
<dbReference type="AlphaFoldDB" id="A0A3P7JKI6"/>
<evidence type="ECO:0000313" key="2">
    <source>
        <dbReference type="EMBL" id="VDM91524.1"/>
    </source>
</evidence>
<dbReference type="Proteomes" id="UP000277928">
    <property type="component" value="Unassembled WGS sequence"/>
</dbReference>
<proteinExistence type="predicted"/>
<accession>A0A3P7JKI6</accession>
<protein>
    <submittedName>
        <fullName evidence="2">Uncharacterized protein</fullName>
    </submittedName>
</protein>
<keyword evidence="3" id="KW-1185">Reference proteome</keyword>
<reference evidence="2 3" key="1">
    <citation type="submission" date="2018-08" db="EMBL/GenBank/DDBJ databases">
        <authorList>
            <person name="Laetsch R D."/>
            <person name="Stevens L."/>
            <person name="Kumar S."/>
            <person name="Blaxter L. M."/>
        </authorList>
    </citation>
    <scope>NUCLEOTIDE SEQUENCE [LARGE SCALE GENOMIC DNA]</scope>
</reference>
<dbReference type="EMBL" id="UYRX01001525">
    <property type="protein sequence ID" value="VDM91524.1"/>
    <property type="molecule type" value="Genomic_DNA"/>
</dbReference>
<feature type="region of interest" description="Disordered" evidence="1">
    <location>
        <begin position="60"/>
        <end position="82"/>
    </location>
</feature>
<feature type="region of interest" description="Disordered" evidence="1">
    <location>
        <begin position="1"/>
        <end position="45"/>
    </location>
</feature>
<name>A0A3P7JKI6_LITSI</name>
<evidence type="ECO:0000313" key="3">
    <source>
        <dbReference type="Proteomes" id="UP000277928"/>
    </source>
</evidence>
<gene>
    <name evidence="2" type="ORF">NLS_LOCUS9352</name>
</gene>
<feature type="compositionally biased region" description="Basic and acidic residues" evidence="1">
    <location>
        <begin position="63"/>
        <end position="82"/>
    </location>
</feature>
<sequence>MESTKRRAHRFRERSKNEKFARPVSSLVEYNEEKDSSTEPSCTPWRSTARMDGCLLRRCIPSHHTDGRRREEATGAEDRSGK</sequence>